<comment type="caution">
    <text evidence="2">The sequence shown here is derived from an EMBL/GenBank/DDBJ whole genome shotgun (WGS) entry which is preliminary data.</text>
</comment>
<sequence>MMRYKFKKGFYSLTCLALAGCVQTTATVMNTPQKQVSRRVVSVPASNYYRFVDKIIKKDSDVIISSWQSVNVDCSTNIYQVLKIRKAPVHGTAYLGDYSTFPQFVELNPRFHCNTVKLPATALHYRPAAGYTGFDLVLVDVGDSTGTVSNIAFRIKIVD</sequence>
<feature type="chain" id="PRO_5047202539" description="Lipoprotein" evidence="1">
    <location>
        <begin position="27"/>
        <end position="159"/>
    </location>
</feature>
<feature type="signal peptide" evidence="1">
    <location>
        <begin position="1"/>
        <end position="26"/>
    </location>
</feature>
<evidence type="ECO:0000313" key="3">
    <source>
        <dbReference type="Proteomes" id="UP001061070"/>
    </source>
</evidence>
<dbReference type="RefSeq" id="WP_099180881.1">
    <property type="nucleotide sequence ID" value="NZ_BAQW01000001.1"/>
</dbReference>
<organism evidence="2 3">
    <name type="scientific">Gluconobacter frateurii NRIC 0228</name>
    <dbReference type="NCBI Taxonomy" id="1307946"/>
    <lineage>
        <taxon>Bacteria</taxon>
        <taxon>Pseudomonadati</taxon>
        <taxon>Pseudomonadota</taxon>
        <taxon>Alphaproteobacteria</taxon>
        <taxon>Acetobacterales</taxon>
        <taxon>Acetobacteraceae</taxon>
        <taxon>Gluconobacter</taxon>
    </lineage>
</organism>
<protein>
    <recommendedName>
        <fullName evidence="4">Lipoprotein</fullName>
    </recommendedName>
</protein>
<keyword evidence="1" id="KW-0732">Signal</keyword>
<accession>A0ABQ0Q849</accession>
<evidence type="ECO:0000256" key="1">
    <source>
        <dbReference type="SAM" id="SignalP"/>
    </source>
</evidence>
<proteinExistence type="predicted"/>
<gene>
    <name evidence="2" type="ORF">AA0228_0391</name>
</gene>
<keyword evidence="3" id="KW-1185">Reference proteome</keyword>
<dbReference type="EMBL" id="BAQW01000001">
    <property type="protein sequence ID" value="GBR08585.1"/>
    <property type="molecule type" value="Genomic_DNA"/>
</dbReference>
<evidence type="ECO:0000313" key="2">
    <source>
        <dbReference type="EMBL" id="GBR08585.1"/>
    </source>
</evidence>
<reference evidence="2" key="1">
    <citation type="submission" date="2013-04" db="EMBL/GenBank/DDBJ databases">
        <title>The genome sequencing project of 58 acetic acid bacteria.</title>
        <authorList>
            <person name="Okamoto-Kainuma A."/>
            <person name="Ishikawa M."/>
            <person name="Umino S."/>
            <person name="Koizumi Y."/>
            <person name="Shiwa Y."/>
            <person name="Yoshikawa H."/>
            <person name="Matsutani M."/>
            <person name="Matsushita K."/>
        </authorList>
    </citation>
    <scope>NUCLEOTIDE SEQUENCE</scope>
    <source>
        <strain evidence="2">NRIC 0228</strain>
    </source>
</reference>
<dbReference type="PROSITE" id="PS51257">
    <property type="entry name" value="PROKAR_LIPOPROTEIN"/>
    <property type="match status" value="1"/>
</dbReference>
<name>A0ABQ0Q849_9PROT</name>
<evidence type="ECO:0008006" key="4">
    <source>
        <dbReference type="Google" id="ProtNLM"/>
    </source>
</evidence>
<dbReference type="Proteomes" id="UP001061070">
    <property type="component" value="Unassembled WGS sequence"/>
</dbReference>